<dbReference type="Gene3D" id="3.40.33.10">
    <property type="entry name" value="CAP"/>
    <property type="match status" value="1"/>
</dbReference>
<dbReference type="GO" id="GO:0051707">
    <property type="term" value="P:response to other organism"/>
    <property type="evidence" value="ECO:0007669"/>
    <property type="project" value="UniProtKB-ARBA"/>
</dbReference>
<gene>
    <name evidence="7" type="ORF">KI387_025519</name>
</gene>
<comment type="similarity">
    <text evidence="2">Belongs to the CRISP family.</text>
</comment>
<dbReference type="PROSITE" id="PS01010">
    <property type="entry name" value="CRISP_2"/>
    <property type="match status" value="1"/>
</dbReference>
<dbReference type="PANTHER" id="PTHR10334">
    <property type="entry name" value="CYSTEINE-RICH SECRETORY PROTEIN-RELATED"/>
    <property type="match status" value="1"/>
</dbReference>
<dbReference type="FunFam" id="3.40.33.10:FF:000006">
    <property type="entry name" value="Putative pathogenesis-related protein 1"/>
    <property type="match status" value="1"/>
</dbReference>
<dbReference type="GO" id="GO:0006952">
    <property type="term" value="P:defense response"/>
    <property type="evidence" value="ECO:0007669"/>
    <property type="project" value="UniProtKB-ARBA"/>
</dbReference>
<keyword evidence="3" id="KW-0732">Signal</keyword>
<evidence type="ECO:0000256" key="5">
    <source>
        <dbReference type="ARBA" id="ARBA00023265"/>
    </source>
</evidence>
<keyword evidence="5" id="KW-0568">Pathogenesis-related protein</keyword>
<organism evidence="7 8">
    <name type="scientific">Taxus chinensis</name>
    <name type="common">Chinese yew</name>
    <name type="synonym">Taxus wallichiana var. chinensis</name>
    <dbReference type="NCBI Taxonomy" id="29808"/>
    <lineage>
        <taxon>Eukaryota</taxon>
        <taxon>Viridiplantae</taxon>
        <taxon>Streptophyta</taxon>
        <taxon>Embryophyta</taxon>
        <taxon>Tracheophyta</taxon>
        <taxon>Spermatophyta</taxon>
        <taxon>Pinopsida</taxon>
        <taxon>Pinidae</taxon>
        <taxon>Conifers II</taxon>
        <taxon>Cupressales</taxon>
        <taxon>Taxaceae</taxon>
        <taxon>Taxus</taxon>
    </lineage>
</organism>
<keyword evidence="8" id="KW-1185">Reference proteome</keyword>
<name>A0AA38FW62_TAXCH</name>
<sequence length="145" mass="16452">CGRQHYNNHDDFLHPHNAARAEVGEKPMQWNKKLHSYAENYANQRRGDCNLQHSNGPYGENIFWGSDASSFSNTDAVNAWVDEKKYYNYNSNSCDAGQMCGHYTQVVWKNSVNVGCARVVCDNSKGVFIICSYDPPGNYIGEKPY</sequence>
<dbReference type="Pfam" id="PF00188">
    <property type="entry name" value="CAP"/>
    <property type="match status" value="1"/>
</dbReference>
<dbReference type="InterPro" id="IPR018244">
    <property type="entry name" value="Allrgn_V5/Tpx1_CS"/>
</dbReference>
<feature type="domain" description="SCP" evidence="6">
    <location>
        <begin position="7"/>
        <end position="141"/>
    </location>
</feature>
<comment type="caution">
    <text evidence="7">The sequence shown here is derived from an EMBL/GenBank/DDBJ whole genome shotgun (WGS) entry which is preliminary data.</text>
</comment>
<dbReference type="EMBL" id="JAHRHJ020000006">
    <property type="protein sequence ID" value="KAH9310484.1"/>
    <property type="molecule type" value="Genomic_DNA"/>
</dbReference>
<evidence type="ECO:0000256" key="1">
    <source>
        <dbReference type="ARBA" id="ARBA00003143"/>
    </source>
</evidence>
<dbReference type="PRINTS" id="PR00837">
    <property type="entry name" value="V5TPXLIKE"/>
</dbReference>
<evidence type="ECO:0000313" key="7">
    <source>
        <dbReference type="EMBL" id="KAH9310484.1"/>
    </source>
</evidence>
<dbReference type="InterPro" id="IPR002413">
    <property type="entry name" value="V5_allergen-like"/>
</dbReference>
<evidence type="ECO:0000313" key="8">
    <source>
        <dbReference type="Proteomes" id="UP000824469"/>
    </source>
</evidence>
<dbReference type="InterPro" id="IPR001283">
    <property type="entry name" value="CRISP-related"/>
</dbReference>
<comment type="function">
    <text evidence="1">Probably involved in the defense reaction of plants against pathogens.</text>
</comment>
<evidence type="ECO:0000259" key="6">
    <source>
        <dbReference type="SMART" id="SM00198"/>
    </source>
</evidence>
<reference evidence="7 8" key="1">
    <citation type="journal article" date="2021" name="Nat. Plants">
        <title>The Taxus genome provides insights into paclitaxel biosynthesis.</title>
        <authorList>
            <person name="Xiong X."/>
            <person name="Gou J."/>
            <person name="Liao Q."/>
            <person name="Li Y."/>
            <person name="Zhou Q."/>
            <person name="Bi G."/>
            <person name="Li C."/>
            <person name="Du R."/>
            <person name="Wang X."/>
            <person name="Sun T."/>
            <person name="Guo L."/>
            <person name="Liang H."/>
            <person name="Lu P."/>
            <person name="Wu Y."/>
            <person name="Zhang Z."/>
            <person name="Ro D.K."/>
            <person name="Shang Y."/>
            <person name="Huang S."/>
            <person name="Yan J."/>
        </authorList>
    </citation>
    <scope>NUCLEOTIDE SEQUENCE [LARGE SCALE GENOMIC DNA]</scope>
    <source>
        <strain evidence="7">Ta-2019</strain>
    </source>
</reference>
<evidence type="ECO:0000256" key="4">
    <source>
        <dbReference type="ARBA" id="ARBA00023157"/>
    </source>
</evidence>
<dbReference type="PRINTS" id="PR00838">
    <property type="entry name" value="V5ALLERGEN"/>
</dbReference>
<keyword evidence="5" id="KW-0611">Plant defense</keyword>
<dbReference type="CDD" id="cd05381">
    <property type="entry name" value="CAP_PR-1"/>
    <property type="match status" value="1"/>
</dbReference>
<dbReference type="GO" id="GO:0005576">
    <property type="term" value="C:extracellular region"/>
    <property type="evidence" value="ECO:0007669"/>
    <property type="project" value="InterPro"/>
</dbReference>
<dbReference type="AlphaFoldDB" id="A0AA38FW62"/>
<accession>A0AA38FW62</accession>
<dbReference type="InterPro" id="IPR035940">
    <property type="entry name" value="CAP_sf"/>
</dbReference>
<feature type="non-terminal residue" evidence="7">
    <location>
        <position position="1"/>
    </location>
</feature>
<dbReference type="OMA" id="ASKLEIC"/>
<dbReference type="InterPro" id="IPR014044">
    <property type="entry name" value="CAP_dom"/>
</dbReference>
<dbReference type="Proteomes" id="UP000824469">
    <property type="component" value="Unassembled WGS sequence"/>
</dbReference>
<proteinExistence type="inferred from homology"/>
<dbReference type="PROSITE" id="PS01009">
    <property type="entry name" value="CRISP_1"/>
    <property type="match status" value="1"/>
</dbReference>
<protein>
    <recommendedName>
        <fullName evidence="6">SCP domain-containing protein</fullName>
    </recommendedName>
</protein>
<dbReference type="SMART" id="SM00198">
    <property type="entry name" value="SCP"/>
    <property type="match status" value="1"/>
</dbReference>
<dbReference type="SUPFAM" id="SSF55797">
    <property type="entry name" value="PR-1-like"/>
    <property type="match status" value="1"/>
</dbReference>
<keyword evidence="4" id="KW-1015">Disulfide bond</keyword>
<evidence type="ECO:0000256" key="3">
    <source>
        <dbReference type="ARBA" id="ARBA00022729"/>
    </source>
</evidence>
<evidence type="ECO:0000256" key="2">
    <source>
        <dbReference type="ARBA" id="ARBA00009923"/>
    </source>
</evidence>